<dbReference type="Gramene" id="KVH96447">
    <property type="protein sequence ID" value="KVH96447"/>
    <property type="gene ID" value="Ccrd_001465"/>
</dbReference>
<protein>
    <submittedName>
        <fullName evidence="2">Uncharacterized protein</fullName>
    </submittedName>
</protein>
<proteinExistence type="predicted"/>
<reference evidence="2 3" key="1">
    <citation type="journal article" date="2016" name="Sci. Rep.">
        <title>The genome sequence of the outbreeding globe artichoke constructed de novo incorporating a phase-aware low-pass sequencing strategy of F1 progeny.</title>
        <authorList>
            <person name="Scaglione D."/>
            <person name="Reyes-Chin-Wo S."/>
            <person name="Acquadro A."/>
            <person name="Froenicke L."/>
            <person name="Portis E."/>
            <person name="Beitel C."/>
            <person name="Tirone M."/>
            <person name="Mauro R."/>
            <person name="Lo Monaco A."/>
            <person name="Mauromicale G."/>
            <person name="Faccioli P."/>
            <person name="Cattivelli L."/>
            <person name="Rieseberg L."/>
            <person name="Michelmore R."/>
            <person name="Lanteri S."/>
        </authorList>
    </citation>
    <scope>NUCLEOTIDE SEQUENCE [LARGE SCALE GENOMIC DNA]</scope>
    <source>
        <strain evidence="2">2C</strain>
    </source>
</reference>
<name>A0A118JXK2_CYNCS</name>
<evidence type="ECO:0000313" key="2">
    <source>
        <dbReference type="EMBL" id="KVH96447.1"/>
    </source>
</evidence>
<feature type="compositionally biased region" description="Low complexity" evidence="1">
    <location>
        <begin position="276"/>
        <end position="301"/>
    </location>
</feature>
<comment type="caution">
    <text evidence="2">The sequence shown here is derived from an EMBL/GenBank/DDBJ whole genome shotgun (WGS) entry which is preliminary data.</text>
</comment>
<organism evidence="2 3">
    <name type="scientific">Cynara cardunculus var. scolymus</name>
    <name type="common">Globe artichoke</name>
    <name type="synonym">Cynara scolymus</name>
    <dbReference type="NCBI Taxonomy" id="59895"/>
    <lineage>
        <taxon>Eukaryota</taxon>
        <taxon>Viridiplantae</taxon>
        <taxon>Streptophyta</taxon>
        <taxon>Embryophyta</taxon>
        <taxon>Tracheophyta</taxon>
        <taxon>Spermatophyta</taxon>
        <taxon>Magnoliopsida</taxon>
        <taxon>eudicotyledons</taxon>
        <taxon>Gunneridae</taxon>
        <taxon>Pentapetalae</taxon>
        <taxon>asterids</taxon>
        <taxon>campanulids</taxon>
        <taxon>Asterales</taxon>
        <taxon>Asteraceae</taxon>
        <taxon>Carduoideae</taxon>
        <taxon>Cardueae</taxon>
        <taxon>Carduinae</taxon>
        <taxon>Cynara</taxon>
    </lineage>
</organism>
<feature type="region of interest" description="Disordered" evidence="1">
    <location>
        <begin position="269"/>
        <end position="306"/>
    </location>
</feature>
<evidence type="ECO:0000256" key="1">
    <source>
        <dbReference type="SAM" id="MobiDB-lite"/>
    </source>
</evidence>
<evidence type="ECO:0000313" key="3">
    <source>
        <dbReference type="Proteomes" id="UP000243975"/>
    </source>
</evidence>
<dbReference type="Proteomes" id="UP000243975">
    <property type="component" value="Unassembled WGS sequence"/>
</dbReference>
<dbReference type="STRING" id="59895.A0A118JXK2"/>
<dbReference type="PANTHER" id="PTHR34484">
    <property type="entry name" value="OS02G0832600 PROTEIN"/>
    <property type="match status" value="1"/>
</dbReference>
<accession>A0A118JXK2</accession>
<gene>
    <name evidence="2" type="ORF">Ccrd_001465</name>
</gene>
<feature type="region of interest" description="Disordered" evidence="1">
    <location>
        <begin position="116"/>
        <end position="135"/>
    </location>
</feature>
<keyword evidence="3" id="KW-1185">Reference proteome</keyword>
<feature type="compositionally biased region" description="Acidic residues" evidence="1">
    <location>
        <begin position="116"/>
        <end position="127"/>
    </location>
</feature>
<feature type="region of interest" description="Disordered" evidence="1">
    <location>
        <begin position="153"/>
        <end position="182"/>
    </location>
</feature>
<feature type="compositionally biased region" description="Basic and acidic residues" evidence="1">
    <location>
        <begin position="158"/>
        <end position="176"/>
    </location>
</feature>
<dbReference type="EMBL" id="LEKV01004306">
    <property type="protein sequence ID" value="KVH96447.1"/>
    <property type="molecule type" value="Genomic_DNA"/>
</dbReference>
<dbReference type="PANTHER" id="PTHR34484:SF2">
    <property type="entry name" value="OS02G0832600 PROTEIN"/>
    <property type="match status" value="1"/>
</dbReference>
<dbReference type="AlphaFoldDB" id="A0A118JXK2"/>
<sequence length="549" mass="61684">MLVVEELIILLHSRNCSNKIDGRPEDTFQRRNSIMVVNYPPFAPRNTTSFLIRAKKAEAITPLVSPCPVTPVVLPTPNFSPSREVLVDIAKEEWGVDGYGFMKGSIRLRLPGNEADVAEDEEDEEGGSSESDVDKHLESLERQRRGAQVFIEEVVENDSEHESESRGYGRSMKENMEENNEGNQYAEAMKDSVADVDIEDDILRKEENINVDLGAKMEDDDGTIEVNPDSSKVEGFVPVKDETVAGRDRVRDDDEVGCMCSSSKSQITKQITLPISSTSPNSNGSSTPSTPNSSNNSSSSSAYDHTPKNSLKYSYKFARSPKKIIASMERFARSFSTWGSFSTREWVANKIGCCKEHHQLPSLLLNRPPPFKLSMHTTRVLFHNLMTDGLILTIWLAETTKKNVSIFINNNILHVTVVMLAKSEANILHYHVMLPSHIYKHSDVKAAYIHGALNVCFRNIKEMKKHNYSNKEDVIDEDTHILLCGFGQPNCENQPIGCNITKQDTRCMHRWFKWWSVEELAGNGIMLLATSSFWGKNSGKSFECIEHAT</sequence>